<dbReference type="SUPFAM" id="SSF102712">
    <property type="entry name" value="JAB1/MPN domain"/>
    <property type="match status" value="1"/>
</dbReference>
<dbReference type="InterPro" id="IPR051929">
    <property type="entry name" value="VirAsm_ModProt"/>
</dbReference>
<dbReference type="PROSITE" id="PS50249">
    <property type="entry name" value="MPN"/>
    <property type="match status" value="1"/>
</dbReference>
<evidence type="ECO:0000256" key="1">
    <source>
        <dbReference type="ARBA" id="ARBA00022670"/>
    </source>
</evidence>
<dbReference type="InterPro" id="IPR037518">
    <property type="entry name" value="MPN"/>
</dbReference>
<keyword evidence="5" id="KW-0482">Metalloprotease</keyword>
<dbReference type="Gene3D" id="3.40.140.10">
    <property type="entry name" value="Cytidine Deaminase, domain 2"/>
    <property type="match status" value="1"/>
</dbReference>
<gene>
    <name evidence="7" type="ORF">BC008_30475</name>
</gene>
<evidence type="ECO:0000256" key="2">
    <source>
        <dbReference type="ARBA" id="ARBA00022723"/>
    </source>
</evidence>
<dbReference type="OrthoDB" id="9802958at2"/>
<dbReference type="Pfam" id="PF14464">
    <property type="entry name" value="Prok-JAB"/>
    <property type="match status" value="1"/>
</dbReference>
<dbReference type="GO" id="GO:0008270">
    <property type="term" value="F:zinc ion binding"/>
    <property type="evidence" value="ECO:0007669"/>
    <property type="project" value="TreeGrafter"/>
</dbReference>
<keyword evidence="2" id="KW-0479">Metal-binding</keyword>
<dbReference type="InterPro" id="IPR000555">
    <property type="entry name" value="JAMM/MPN+_dom"/>
</dbReference>
<dbReference type="EMBL" id="LMTZ01000087">
    <property type="protein sequence ID" value="KST67523.1"/>
    <property type="molecule type" value="Genomic_DNA"/>
</dbReference>
<dbReference type="PANTHER" id="PTHR34858:SF1">
    <property type="entry name" value="CYSO-CYSTEINE PEPTIDASE"/>
    <property type="match status" value="1"/>
</dbReference>
<feature type="domain" description="MPN" evidence="6">
    <location>
        <begin position="2"/>
        <end position="164"/>
    </location>
</feature>
<dbReference type="GO" id="GO:0006508">
    <property type="term" value="P:proteolysis"/>
    <property type="evidence" value="ECO:0007669"/>
    <property type="project" value="UniProtKB-KW"/>
</dbReference>
<sequence length="167" mass="19034">MIQLLATHLQDIFQHAESTYPEECCGILLGSLTETQKTVAEVILTENAWNPDTALDFSESKLDDEVDNSISNTIGFSKRRRYAIAPEVMLKAQKSARDSGMNIIGIFHSHPDYPAEPSEFDRNYAWQEYSYIIVSVRDGKAAEINSWVLNSENQFQAEELWEVRSQK</sequence>
<proteinExistence type="predicted"/>
<keyword evidence="8" id="KW-1185">Reference proteome</keyword>
<reference evidence="7 8" key="1">
    <citation type="journal article" date="2015" name="Genome Announc.">
        <title>Draft Genome of the Euendolithic (true boring) Cyanobacterium Mastigocoleus testarum strain BC008.</title>
        <authorList>
            <person name="Guida B.S."/>
            <person name="Garcia-Pichel F."/>
        </authorList>
    </citation>
    <scope>NUCLEOTIDE SEQUENCE [LARGE SCALE GENOMIC DNA]</scope>
    <source>
        <strain evidence="7 8">BC008</strain>
    </source>
</reference>
<evidence type="ECO:0000256" key="5">
    <source>
        <dbReference type="ARBA" id="ARBA00023049"/>
    </source>
</evidence>
<evidence type="ECO:0000256" key="4">
    <source>
        <dbReference type="ARBA" id="ARBA00022833"/>
    </source>
</evidence>
<dbReference type="Proteomes" id="UP000053372">
    <property type="component" value="Unassembled WGS sequence"/>
</dbReference>
<dbReference type="FunFam" id="3.40.140.10:FF:000085">
    <property type="entry name" value="Mov34/MPN/PAD-1 family protein"/>
    <property type="match status" value="1"/>
</dbReference>
<dbReference type="AlphaFoldDB" id="A0A0V7ZSF1"/>
<dbReference type="RefSeq" id="WP_058183667.1">
    <property type="nucleotide sequence ID" value="NZ_LMTZ01000087.1"/>
</dbReference>
<dbReference type="SMART" id="SM00232">
    <property type="entry name" value="JAB_MPN"/>
    <property type="match status" value="1"/>
</dbReference>
<accession>A0A0V7ZSF1</accession>
<protein>
    <recommendedName>
        <fullName evidence="6">MPN domain-containing protein</fullName>
    </recommendedName>
</protein>
<comment type="caution">
    <text evidence="7">The sequence shown here is derived from an EMBL/GenBank/DDBJ whole genome shotgun (WGS) entry which is preliminary data.</text>
</comment>
<dbReference type="InterPro" id="IPR028090">
    <property type="entry name" value="JAB_dom_prok"/>
</dbReference>
<dbReference type="CDD" id="cd08070">
    <property type="entry name" value="MPN_like"/>
    <property type="match status" value="1"/>
</dbReference>
<keyword evidence="1" id="KW-0645">Protease</keyword>
<evidence type="ECO:0000313" key="8">
    <source>
        <dbReference type="Proteomes" id="UP000053372"/>
    </source>
</evidence>
<keyword evidence="3" id="KW-0378">Hydrolase</keyword>
<evidence type="ECO:0000256" key="3">
    <source>
        <dbReference type="ARBA" id="ARBA00022801"/>
    </source>
</evidence>
<name>A0A0V7ZSF1_9CYAN</name>
<evidence type="ECO:0000259" key="6">
    <source>
        <dbReference type="PROSITE" id="PS50249"/>
    </source>
</evidence>
<keyword evidence="4" id="KW-0862">Zinc</keyword>
<dbReference type="PANTHER" id="PTHR34858">
    <property type="entry name" value="CYSO-CYSTEINE PEPTIDASE"/>
    <property type="match status" value="1"/>
</dbReference>
<evidence type="ECO:0000313" key="7">
    <source>
        <dbReference type="EMBL" id="KST67523.1"/>
    </source>
</evidence>
<dbReference type="GO" id="GO:0008235">
    <property type="term" value="F:metalloexopeptidase activity"/>
    <property type="evidence" value="ECO:0007669"/>
    <property type="project" value="TreeGrafter"/>
</dbReference>
<organism evidence="7 8">
    <name type="scientific">Mastigocoleus testarum BC008</name>
    <dbReference type="NCBI Taxonomy" id="371196"/>
    <lineage>
        <taxon>Bacteria</taxon>
        <taxon>Bacillati</taxon>
        <taxon>Cyanobacteriota</taxon>
        <taxon>Cyanophyceae</taxon>
        <taxon>Nostocales</taxon>
        <taxon>Hapalosiphonaceae</taxon>
        <taxon>Mastigocoleus</taxon>
    </lineage>
</organism>